<proteinExistence type="predicted"/>
<evidence type="ECO:0000313" key="1">
    <source>
        <dbReference type="EMBL" id="MPN61638.1"/>
    </source>
</evidence>
<dbReference type="AlphaFoldDB" id="A0A645JD61"/>
<name>A0A645JD61_9ZZZZ</name>
<reference evidence="1" key="1">
    <citation type="submission" date="2019-08" db="EMBL/GenBank/DDBJ databases">
        <authorList>
            <person name="Kucharzyk K."/>
            <person name="Murdoch R.W."/>
            <person name="Higgins S."/>
            <person name="Loffler F."/>
        </authorList>
    </citation>
    <scope>NUCLEOTIDE SEQUENCE</scope>
</reference>
<dbReference type="EMBL" id="VSSQ01138512">
    <property type="protein sequence ID" value="MPN61638.1"/>
    <property type="molecule type" value="Genomic_DNA"/>
</dbReference>
<accession>A0A645JD61</accession>
<gene>
    <name evidence="1" type="ORF">SDC9_209376</name>
</gene>
<organism evidence="1">
    <name type="scientific">bioreactor metagenome</name>
    <dbReference type="NCBI Taxonomy" id="1076179"/>
    <lineage>
        <taxon>unclassified sequences</taxon>
        <taxon>metagenomes</taxon>
        <taxon>ecological metagenomes</taxon>
    </lineage>
</organism>
<sequence>MIELAFQHNAHQLFGRRTHVLKPLPERNHGKAVIFQRLDHHGGVPAIIGDFPDVVPLA</sequence>
<protein>
    <submittedName>
        <fullName evidence="1">Uncharacterized protein</fullName>
    </submittedName>
</protein>
<comment type="caution">
    <text evidence="1">The sequence shown here is derived from an EMBL/GenBank/DDBJ whole genome shotgun (WGS) entry which is preliminary data.</text>
</comment>